<dbReference type="InterPro" id="IPR001478">
    <property type="entry name" value="PDZ"/>
</dbReference>
<dbReference type="Gene3D" id="2.30.42.10">
    <property type="match status" value="1"/>
</dbReference>
<keyword evidence="4" id="KW-1185">Reference proteome</keyword>
<name>A0ABW4HZ10_9SPHN</name>
<dbReference type="Pfam" id="PF03572">
    <property type="entry name" value="Peptidase_S41"/>
    <property type="match status" value="1"/>
</dbReference>
<protein>
    <submittedName>
        <fullName evidence="3">S41 family peptidase</fullName>
    </submittedName>
</protein>
<dbReference type="InterPro" id="IPR005151">
    <property type="entry name" value="Tail-specific_protease"/>
</dbReference>
<feature type="signal peptide" evidence="1">
    <location>
        <begin position="1"/>
        <end position="21"/>
    </location>
</feature>
<dbReference type="RefSeq" id="WP_380886389.1">
    <property type="nucleotide sequence ID" value="NZ_JBHUDY010000001.1"/>
</dbReference>
<keyword evidence="1" id="KW-0732">Signal</keyword>
<dbReference type="SUPFAM" id="SSF52096">
    <property type="entry name" value="ClpP/crotonase"/>
    <property type="match status" value="1"/>
</dbReference>
<dbReference type="PROSITE" id="PS50106">
    <property type="entry name" value="PDZ"/>
    <property type="match status" value="1"/>
</dbReference>
<comment type="caution">
    <text evidence="3">The sequence shown here is derived from an EMBL/GenBank/DDBJ whole genome shotgun (WGS) entry which is preliminary data.</text>
</comment>
<evidence type="ECO:0000313" key="3">
    <source>
        <dbReference type="EMBL" id="MFD1610585.1"/>
    </source>
</evidence>
<feature type="domain" description="PDZ" evidence="2">
    <location>
        <begin position="116"/>
        <end position="169"/>
    </location>
</feature>
<organism evidence="3 4">
    <name type="scientific">Sphingomonas tabacisoli</name>
    <dbReference type="NCBI Taxonomy" id="2249466"/>
    <lineage>
        <taxon>Bacteria</taxon>
        <taxon>Pseudomonadati</taxon>
        <taxon>Pseudomonadota</taxon>
        <taxon>Alphaproteobacteria</taxon>
        <taxon>Sphingomonadales</taxon>
        <taxon>Sphingomonadaceae</taxon>
        <taxon>Sphingomonas</taxon>
    </lineage>
</organism>
<dbReference type="InterPro" id="IPR029045">
    <property type="entry name" value="ClpP/crotonase-like_dom_sf"/>
</dbReference>
<dbReference type="InterPro" id="IPR036034">
    <property type="entry name" value="PDZ_sf"/>
</dbReference>
<feature type="chain" id="PRO_5046597478" evidence="1">
    <location>
        <begin position="22"/>
        <end position="476"/>
    </location>
</feature>
<dbReference type="EMBL" id="JBHUDY010000001">
    <property type="protein sequence ID" value="MFD1610585.1"/>
    <property type="molecule type" value="Genomic_DNA"/>
</dbReference>
<evidence type="ECO:0000256" key="1">
    <source>
        <dbReference type="SAM" id="SignalP"/>
    </source>
</evidence>
<reference evidence="4" key="1">
    <citation type="journal article" date="2019" name="Int. J. Syst. Evol. Microbiol.">
        <title>The Global Catalogue of Microorganisms (GCM) 10K type strain sequencing project: providing services to taxonomists for standard genome sequencing and annotation.</title>
        <authorList>
            <consortium name="The Broad Institute Genomics Platform"/>
            <consortium name="The Broad Institute Genome Sequencing Center for Infectious Disease"/>
            <person name="Wu L."/>
            <person name="Ma J."/>
        </authorList>
    </citation>
    <scope>NUCLEOTIDE SEQUENCE [LARGE SCALE GENOMIC DNA]</scope>
    <source>
        <strain evidence="4">CGMCC 1.16275</strain>
    </source>
</reference>
<dbReference type="Proteomes" id="UP001597115">
    <property type="component" value="Unassembled WGS sequence"/>
</dbReference>
<dbReference type="CDD" id="cd07561">
    <property type="entry name" value="Peptidase_S41_CPP_like"/>
    <property type="match status" value="1"/>
</dbReference>
<sequence>MKRWRDFGALLGLAAILSACGGGGGGSSGGTATTTPTPAGSGSSSTCSLLSRQQWAFGVLQEWYLFPETLPASLDPSPYATVGDYIDALTATARSQGKDRYFTYLTSIKEEDAYYNSGSTAGFGFRLSTDAAQKRAFVAEVFETAPAFAGGMDRGDEILAIGDTPGNLRLVSDIIAASGTSAVSDALGPSTAGVTRTLRLSGPSGTREITITKADYSLQPVSNRYGAKIIDEGGRKIGYLNLRTFISTADSQLQSAFGQFRAAGVTDVIVDLRYNGGGLVASAQLLGDLLGRARFSSDVQNRTVYRPEKSSNNETRFFKSQAQSIAPMRIAFIGTGATASASELVINSQIPYYQQNMALVGANTYGKPVGQIAIDKSQCDDRLRVIAFATQNASGGGAYYTGLAGTVPVTCQAGDDFNHPLGDPQEASTRQALDFIEGKSCTAIPTGQAGQALASKRQLLAPPRPNTAQREVPGLF</sequence>
<proteinExistence type="predicted"/>
<dbReference type="SMART" id="SM00245">
    <property type="entry name" value="TSPc"/>
    <property type="match status" value="1"/>
</dbReference>
<dbReference type="Gene3D" id="3.30.750.170">
    <property type="match status" value="1"/>
</dbReference>
<dbReference type="PROSITE" id="PS51257">
    <property type="entry name" value="PROKAR_LIPOPROTEIN"/>
    <property type="match status" value="1"/>
</dbReference>
<dbReference type="Gene3D" id="3.90.226.10">
    <property type="entry name" value="2-enoyl-CoA Hydratase, Chain A, domain 1"/>
    <property type="match status" value="1"/>
</dbReference>
<gene>
    <name evidence="3" type="ORF">ACFSCW_02070</name>
</gene>
<dbReference type="PANTHER" id="PTHR32060:SF30">
    <property type="entry name" value="CARBOXY-TERMINAL PROCESSING PROTEASE CTPA"/>
    <property type="match status" value="1"/>
</dbReference>
<dbReference type="PANTHER" id="PTHR32060">
    <property type="entry name" value="TAIL-SPECIFIC PROTEASE"/>
    <property type="match status" value="1"/>
</dbReference>
<accession>A0ABW4HZ10</accession>
<evidence type="ECO:0000313" key="4">
    <source>
        <dbReference type="Proteomes" id="UP001597115"/>
    </source>
</evidence>
<evidence type="ECO:0000259" key="2">
    <source>
        <dbReference type="PROSITE" id="PS50106"/>
    </source>
</evidence>